<evidence type="ECO:0008006" key="3">
    <source>
        <dbReference type="Google" id="ProtNLM"/>
    </source>
</evidence>
<dbReference type="InterPro" id="IPR036915">
    <property type="entry name" value="Cyclin-like_sf"/>
</dbReference>
<dbReference type="CDD" id="cd20557">
    <property type="entry name" value="CYCLIN_ScPCL1-like"/>
    <property type="match status" value="1"/>
</dbReference>
<evidence type="ECO:0000313" key="1">
    <source>
        <dbReference type="EMBL" id="KAG1788981.1"/>
    </source>
</evidence>
<dbReference type="GeneID" id="64590463"/>
<evidence type="ECO:0000313" key="2">
    <source>
        <dbReference type="Proteomes" id="UP000719766"/>
    </source>
</evidence>
<keyword evidence="2" id="KW-1185">Reference proteome</keyword>
<feature type="non-terminal residue" evidence="1">
    <location>
        <position position="1"/>
    </location>
</feature>
<name>A0A9P7AI61_9AGAM</name>
<dbReference type="RefSeq" id="XP_041156128.1">
    <property type="nucleotide sequence ID" value="XM_041296699.1"/>
</dbReference>
<sequence>SLTFAALVLLQRLKARFPTARGSSSHRLFVSAFMLAPKSWSIVTQGMFQLREINQMEREMCQYLEWE</sequence>
<dbReference type="OrthoDB" id="244495at2759"/>
<comment type="caution">
    <text evidence="1">The sequence shown here is derived from an EMBL/GenBank/DDBJ whole genome shotgun (WGS) entry which is preliminary data.</text>
</comment>
<dbReference type="AlphaFoldDB" id="A0A9P7AI61"/>
<feature type="non-terminal residue" evidence="1">
    <location>
        <position position="67"/>
    </location>
</feature>
<accession>A0A9P7AI61</accession>
<gene>
    <name evidence="1" type="ORF">HD556DRAFT_1216523</name>
</gene>
<dbReference type="EMBL" id="JABBWE010000063">
    <property type="protein sequence ID" value="KAG1788981.1"/>
    <property type="molecule type" value="Genomic_DNA"/>
</dbReference>
<reference evidence="1" key="1">
    <citation type="journal article" date="2020" name="New Phytol.">
        <title>Comparative genomics reveals dynamic genome evolution in host specialist ectomycorrhizal fungi.</title>
        <authorList>
            <person name="Lofgren L.A."/>
            <person name="Nguyen N.H."/>
            <person name="Vilgalys R."/>
            <person name="Ruytinx J."/>
            <person name="Liao H.L."/>
            <person name="Branco S."/>
            <person name="Kuo A."/>
            <person name="LaButti K."/>
            <person name="Lipzen A."/>
            <person name="Andreopoulos W."/>
            <person name="Pangilinan J."/>
            <person name="Riley R."/>
            <person name="Hundley H."/>
            <person name="Na H."/>
            <person name="Barry K."/>
            <person name="Grigoriev I.V."/>
            <person name="Stajich J.E."/>
            <person name="Kennedy P.G."/>
        </authorList>
    </citation>
    <scope>NUCLEOTIDE SEQUENCE</scope>
    <source>
        <strain evidence="1">S12</strain>
    </source>
</reference>
<protein>
    <recommendedName>
        <fullName evidence="3">Cyclin</fullName>
    </recommendedName>
</protein>
<dbReference type="Proteomes" id="UP000719766">
    <property type="component" value="Unassembled WGS sequence"/>
</dbReference>
<proteinExistence type="predicted"/>
<organism evidence="1 2">
    <name type="scientific">Suillus plorans</name>
    <dbReference type="NCBI Taxonomy" id="116603"/>
    <lineage>
        <taxon>Eukaryota</taxon>
        <taxon>Fungi</taxon>
        <taxon>Dikarya</taxon>
        <taxon>Basidiomycota</taxon>
        <taxon>Agaricomycotina</taxon>
        <taxon>Agaricomycetes</taxon>
        <taxon>Agaricomycetidae</taxon>
        <taxon>Boletales</taxon>
        <taxon>Suillineae</taxon>
        <taxon>Suillaceae</taxon>
        <taxon>Suillus</taxon>
    </lineage>
</organism>
<dbReference type="Gene3D" id="1.10.472.10">
    <property type="entry name" value="Cyclin-like"/>
    <property type="match status" value="1"/>
</dbReference>
<dbReference type="SUPFAM" id="SSF47954">
    <property type="entry name" value="Cyclin-like"/>
    <property type="match status" value="1"/>
</dbReference>